<dbReference type="GO" id="GO:0006729">
    <property type="term" value="P:tetrahydrobiopterin biosynthetic process"/>
    <property type="evidence" value="ECO:0007669"/>
    <property type="project" value="TreeGrafter"/>
</dbReference>
<dbReference type="HAMAP" id="MF_00223">
    <property type="entry name" value="FolE"/>
    <property type="match status" value="1"/>
</dbReference>
<dbReference type="Gene3D" id="1.10.286.10">
    <property type="match status" value="1"/>
</dbReference>
<name>A0A7X6DSQ2_9BACT</name>
<evidence type="ECO:0000256" key="5">
    <source>
        <dbReference type="ARBA" id="ARBA00022741"/>
    </source>
</evidence>
<feature type="domain" description="GTP cyclohydrolase I" evidence="9">
    <location>
        <begin position="9"/>
        <end position="185"/>
    </location>
</feature>
<dbReference type="NCBIfam" id="TIGR00063">
    <property type="entry name" value="folE"/>
    <property type="match status" value="1"/>
</dbReference>
<keyword evidence="8" id="KW-0479">Metal-binding</keyword>
<reference evidence="10 11" key="1">
    <citation type="journal article" date="2020" name="Nature">
        <title>Bacterial chemolithoautotrophy via manganese oxidation.</title>
        <authorList>
            <person name="Yu H."/>
            <person name="Leadbetter J.R."/>
        </authorList>
    </citation>
    <scope>NUCLEOTIDE SEQUENCE [LARGE SCALE GENOMIC DNA]</scope>
    <source>
        <strain evidence="10 11">Mn-1</strain>
    </source>
</reference>
<dbReference type="FunFam" id="3.30.1130.10:FF:000012">
    <property type="entry name" value="GTP cyclohydrolase 1"/>
    <property type="match status" value="1"/>
</dbReference>
<feature type="binding site" evidence="8">
    <location>
        <position position="81"/>
    </location>
    <ligand>
        <name>Zn(2+)</name>
        <dbReference type="ChEBI" id="CHEBI:29105"/>
    </ligand>
</feature>
<dbReference type="PANTHER" id="PTHR11109:SF7">
    <property type="entry name" value="GTP CYCLOHYDROLASE 1"/>
    <property type="match status" value="1"/>
</dbReference>
<evidence type="ECO:0000256" key="8">
    <source>
        <dbReference type="HAMAP-Rule" id="MF_00223"/>
    </source>
</evidence>
<keyword evidence="11" id="KW-1185">Reference proteome</keyword>
<dbReference type="GO" id="GO:0006730">
    <property type="term" value="P:one-carbon metabolic process"/>
    <property type="evidence" value="ECO:0007669"/>
    <property type="project" value="UniProtKB-UniRule"/>
</dbReference>
<evidence type="ECO:0000259" key="9">
    <source>
        <dbReference type="Pfam" id="PF01227"/>
    </source>
</evidence>
<evidence type="ECO:0000313" key="10">
    <source>
        <dbReference type="EMBL" id="NKE72562.1"/>
    </source>
</evidence>
<dbReference type="AlphaFoldDB" id="A0A7X6DSQ2"/>
<keyword evidence="4 8" id="KW-0554">One-carbon metabolism</keyword>
<dbReference type="GO" id="GO:0005737">
    <property type="term" value="C:cytoplasm"/>
    <property type="evidence" value="ECO:0007669"/>
    <property type="project" value="TreeGrafter"/>
</dbReference>
<dbReference type="GO" id="GO:0005525">
    <property type="term" value="F:GTP binding"/>
    <property type="evidence" value="ECO:0007669"/>
    <property type="project" value="UniProtKB-KW"/>
</dbReference>
<feature type="binding site" evidence="8">
    <location>
        <position position="149"/>
    </location>
    <ligand>
        <name>Zn(2+)</name>
        <dbReference type="ChEBI" id="CHEBI:29105"/>
    </ligand>
</feature>
<comment type="pathway">
    <text evidence="2 8">Cofactor biosynthesis; 7,8-dihydroneopterin triphosphate biosynthesis; 7,8-dihydroneopterin triphosphate from GTP: step 1/1.</text>
</comment>
<evidence type="ECO:0000256" key="2">
    <source>
        <dbReference type="ARBA" id="ARBA00005080"/>
    </source>
</evidence>
<dbReference type="PROSITE" id="PS00859">
    <property type="entry name" value="GTP_CYCLOHYDROL_1_1"/>
    <property type="match status" value="1"/>
</dbReference>
<dbReference type="InterPro" id="IPR018234">
    <property type="entry name" value="GTP_CycHdrlase_I_CS"/>
</dbReference>
<protein>
    <recommendedName>
        <fullName evidence="8">GTP cyclohydrolase 1</fullName>
        <ecNumber evidence="8">3.5.4.16</ecNumber>
    </recommendedName>
    <alternativeName>
        <fullName evidence="8">GTP cyclohydrolase I</fullName>
        <shortName evidence="8">GTP-CH-I</shortName>
    </alternativeName>
</protein>
<proteinExistence type="inferred from homology"/>
<keyword evidence="8" id="KW-0862">Zinc</keyword>
<dbReference type="PANTHER" id="PTHR11109">
    <property type="entry name" value="GTP CYCLOHYDROLASE I"/>
    <property type="match status" value="1"/>
</dbReference>
<dbReference type="NCBIfam" id="NF006826">
    <property type="entry name" value="PRK09347.1-3"/>
    <property type="match status" value="1"/>
</dbReference>
<evidence type="ECO:0000256" key="4">
    <source>
        <dbReference type="ARBA" id="ARBA00022563"/>
    </source>
</evidence>
<dbReference type="InterPro" id="IPR043134">
    <property type="entry name" value="GTP-CH-I_N"/>
</dbReference>
<dbReference type="EMBL" id="VTOW01000003">
    <property type="protein sequence ID" value="NKE72562.1"/>
    <property type="molecule type" value="Genomic_DNA"/>
</dbReference>
<dbReference type="GO" id="GO:0003934">
    <property type="term" value="F:GTP cyclohydrolase I activity"/>
    <property type="evidence" value="ECO:0007669"/>
    <property type="project" value="UniProtKB-UniRule"/>
</dbReference>
<dbReference type="UniPathway" id="UPA00848">
    <property type="reaction ID" value="UER00151"/>
</dbReference>
<comment type="similarity">
    <text evidence="3 8">Belongs to the GTP cyclohydrolase I family.</text>
</comment>
<gene>
    <name evidence="8 10" type="primary">folE</name>
    <name evidence="10" type="ORF">MNODULE_17560</name>
</gene>
<dbReference type="EC" id="3.5.4.16" evidence="8"/>
<keyword evidence="5 8" id="KW-0547">Nucleotide-binding</keyword>
<organism evidence="10 11">
    <name type="scientific">Candidatus Manganitrophus noduliformans</name>
    <dbReference type="NCBI Taxonomy" id="2606439"/>
    <lineage>
        <taxon>Bacteria</taxon>
        <taxon>Pseudomonadati</taxon>
        <taxon>Nitrospirota</taxon>
        <taxon>Nitrospiria</taxon>
        <taxon>Candidatus Troglogloeales</taxon>
        <taxon>Candidatus Manganitrophaceae</taxon>
        <taxon>Candidatus Manganitrophus</taxon>
    </lineage>
</organism>
<comment type="subunit">
    <text evidence="8">Homopolymer.</text>
</comment>
<keyword evidence="6 8" id="KW-0378">Hydrolase</keyword>
<evidence type="ECO:0000313" key="11">
    <source>
        <dbReference type="Proteomes" id="UP000534783"/>
    </source>
</evidence>
<dbReference type="InterPro" id="IPR020602">
    <property type="entry name" value="GTP_CycHdrlase_I_dom"/>
</dbReference>
<dbReference type="NCBIfam" id="NF006825">
    <property type="entry name" value="PRK09347.1-2"/>
    <property type="match status" value="1"/>
</dbReference>
<dbReference type="GO" id="GO:0008270">
    <property type="term" value="F:zinc ion binding"/>
    <property type="evidence" value="ECO:0007669"/>
    <property type="project" value="UniProtKB-UniRule"/>
</dbReference>
<comment type="caution">
    <text evidence="10">The sequence shown here is derived from an EMBL/GenBank/DDBJ whole genome shotgun (WGS) entry which is preliminary data.</text>
</comment>
<sequence>METETPAVKELVEKLLVSLGEDPSREGLKGTPGRVERSLRFLTSGYHQNVDRILNDAFFTIDHEEMVIVKDINFFSMCEHHLLPFFGKCHIAYLPNKKVVGLSKLPRVVEIFCRRLQLQERLTGEIAQAIADKIDPHGVGVVIEAQHLCMMMRGVEKQNARTVTSAMLGVFKTDPKTRAEFLDLLRHDKI</sequence>
<dbReference type="Gene3D" id="3.30.1130.10">
    <property type="match status" value="1"/>
</dbReference>
<dbReference type="Pfam" id="PF01227">
    <property type="entry name" value="GTP_cyclohydroI"/>
    <property type="match status" value="1"/>
</dbReference>
<keyword evidence="7 8" id="KW-0342">GTP-binding</keyword>
<dbReference type="SUPFAM" id="SSF55620">
    <property type="entry name" value="Tetrahydrobiopterin biosynthesis enzymes-like"/>
    <property type="match status" value="1"/>
</dbReference>
<evidence type="ECO:0000256" key="7">
    <source>
        <dbReference type="ARBA" id="ARBA00023134"/>
    </source>
</evidence>
<comment type="catalytic activity">
    <reaction evidence="1 8">
        <text>GTP + H2O = 7,8-dihydroneopterin 3'-triphosphate + formate + H(+)</text>
        <dbReference type="Rhea" id="RHEA:17473"/>
        <dbReference type="ChEBI" id="CHEBI:15377"/>
        <dbReference type="ChEBI" id="CHEBI:15378"/>
        <dbReference type="ChEBI" id="CHEBI:15740"/>
        <dbReference type="ChEBI" id="CHEBI:37565"/>
        <dbReference type="ChEBI" id="CHEBI:58462"/>
        <dbReference type="EC" id="3.5.4.16"/>
    </reaction>
</comment>
<evidence type="ECO:0000256" key="3">
    <source>
        <dbReference type="ARBA" id="ARBA00008085"/>
    </source>
</evidence>
<dbReference type="InterPro" id="IPR001474">
    <property type="entry name" value="GTP_CycHdrlase_I"/>
</dbReference>
<dbReference type="GO" id="GO:0046654">
    <property type="term" value="P:tetrahydrofolate biosynthetic process"/>
    <property type="evidence" value="ECO:0007669"/>
    <property type="project" value="UniProtKB-UniRule"/>
</dbReference>
<accession>A0A7X6DSQ2</accession>
<evidence type="ECO:0000256" key="1">
    <source>
        <dbReference type="ARBA" id="ARBA00001052"/>
    </source>
</evidence>
<dbReference type="InterPro" id="IPR043133">
    <property type="entry name" value="GTP-CH-I_C/QueF"/>
</dbReference>
<evidence type="ECO:0000256" key="6">
    <source>
        <dbReference type="ARBA" id="ARBA00022801"/>
    </source>
</evidence>
<feature type="binding site" evidence="8">
    <location>
        <position position="78"/>
    </location>
    <ligand>
        <name>Zn(2+)</name>
        <dbReference type="ChEBI" id="CHEBI:29105"/>
    </ligand>
</feature>
<dbReference type="Proteomes" id="UP000534783">
    <property type="component" value="Unassembled WGS sequence"/>
</dbReference>